<dbReference type="GO" id="GO:0004674">
    <property type="term" value="F:protein serine/threonine kinase activity"/>
    <property type="evidence" value="ECO:0007669"/>
    <property type="project" value="UniProtKB-KW"/>
</dbReference>
<evidence type="ECO:0000256" key="3">
    <source>
        <dbReference type="ARBA" id="ARBA00022679"/>
    </source>
</evidence>
<proteinExistence type="predicted"/>
<keyword evidence="11" id="KW-1185">Reference proteome</keyword>
<dbReference type="InterPro" id="IPR011009">
    <property type="entry name" value="Kinase-like_dom_sf"/>
</dbReference>
<keyword evidence="2" id="KW-0723">Serine/threonine-protein kinase</keyword>
<protein>
    <recommendedName>
        <fullName evidence="1">non-specific serine/threonine protein kinase</fullName>
        <ecNumber evidence="1">2.7.11.1</ecNumber>
    </recommendedName>
</protein>
<dbReference type="InterPro" id="IPR000719">
    <property type="entry name" value="Prot_kinase_dom"/>
</dbReference>
<organism evidence="10 11">
    <name type="scientific">Patellaria atrata CBS 101060</name>
    <dbReference type="NCBI Taxonomy" id="1346257"/>
    <lineage>
        <taxon>Eukaryota</taxon>
        <taxon>Fungi</taxon>
        <taxon>Dikarya</taxon>
        <taxon>Ascomycota</taxon>
        <taxon>Pezizomycotina</taxon>
        <taxon>Dothideomycetes</taxon>
        <taxon>Dothideomycetes incertae sedis</taxon>
        <taxon>Patellariales</taxon>
        <taxon>Patellariaceae</taxon>
        <taxon>Patellaria</taxon>
    </lineage>
</organism>
<evidence type="ECO:0000256" key="7">
    <source>
        <dbReference type="ARBA" id="ARBA00047899"/>
    </source>
</evidence>
<dbReference type="PROSITE" id="PS00108">
    <property type="entry name" value="PROTEIN_KINASE_ST"/>
    <property type="match status" value="1"/>
</dbReference>
<feature type="domain" description="Protein kinase" evidence="9">
    <location>
        <begin position="11"/>
        <end position="284"/>
    </location>
</feature>
<dbReference type="PANTHER" id="PTHR43671:SF98">
    <property type="entry name" value="SERINE_THREONINE-PROTEIN KINASE NEK11"/>
    <property type="match status" value="1"/>
</dbReference>
<dbReference type="Gene3D" id="1.10.510.10">
    <property type="entry name" value="Transferase(Phosphotransferase) domain 1"/>
    <property type="match status" value="1"/>
</dbReference>
<dbReference type="SUPFAM" id="SSF56112">
    <property type="entry name" value="Protein kinase-like (PK-like)"/>
    <property type="match status" value="1"/>
</dbReference>
<evidence type="ECO:0000313" key="11">
    <source>
        <dbReference type="Proteomes" id="UP000799429"/>
    </source>
</evidence>
<evidence type="ECO:0000256" key="4">
    <source>
        <dbReference type="ARBA" id="ARBA00022741"/>
    </source>
</evidence>
<dbReference type="Gene3D" id="3.30.200.20">
    <property type="entry name" value="Phosphorylase Kinase, domain 1"/>
    <property type="match status" value="1"/>
</dbReference>
<dbReference type="GO" id="GO:0005634">
    <property type="term" value="C:nucleus"/>
    <property type="evidence" value="ECO:0007669"/>
    <property type="project" value="TreeGrafter"/>
</dbReference>
<gene>
    <name evidence="10" type="ORF">M501DRAFT_995544</name>
</gene>
<evidence type="ECO:0000256" key="8">
    <source>
        <dbReference type="ARBA" id="ARBA00048679"/>
    </source>
</evidence>
<evidence type="ECO:0000256" key="1">
    <source>
        <dbReference type="ARBA" id="ARBA00012513"/>
    </source>
</evidence>
<evidence type="ECO:0000259" key="9">
    <source>
        <dbReference type="PROSITE" id="PS50011"/>
    </source>
</evidence>
<evidence type="ECO:0000313" key="10">
    <source>
        <dbReference type="EMBL" id="KAF2837585.1"/>
    </source>
</evidence>
<dbReference type="InterPro" id="IPR008271">
    <property type="entry name" value="Ser/Thr_kinase_AS"/>
</dbReference>
<dbReference type="GO" id="GO:0005524">
    <property type="term" value="F:ATP binding"/>
    <property type="evidence" value="ECO:0007669"/>
    <property type="project" value="UniProtKB-KW"/>
</dbReference>
<dbReference type="Pfam" id="PF00069">
    <property type="entry name" value="Pkinase"/>
    <property type="match status" value="1"/>
</dbReference>
<dbReference type="PANTHER" id="PTHR43671">
    <property type="entry name" value="SERINE/THREONINE-PROTEIN KINASE NEK"/>
    <property type="match status" value="1"/>
</dbReference>
<keyword evidence="4" id="KW-0547">Nucleotide-binding</keyword>
<dbReference type="EMBL" id="MU006099">
    <property type="protein sequence ID" value="KAF2837585.1"/>
    <property type="molecule type" value="Genomic_DNA"/>
</dbReference>
<evidence type="ECO:0000256" key="6">
    <source>
        <dbReference type="ARBA" id="ARBA00022840"/>
    </source>
</evidence>
<keyword evidence="6" id="KW-0067">ATP-binding</keyword>
<sequence>MADVNAQFEVLRELRPTDGGERGQFNCGIYLVRDRSTGQVCVQKRLNRGSAGRWSFLREARLIHDNRHPNIIGYIDHSWPRGGPIGSIYTEYCDLGALDSMIIRYRQNERPVPEAFVWYILYEMTKALAFLHEGVVMTPGEYGRWSHVAVIHRDIKPGNMFLSSFEGGYVRCVLGDFGIAMSSDDHRDRSGEMLRDVFDRDWSSPEGPSNRRADVFSLGKVICSLCSLQIYGRYINGADDIPAVYSRDLRDLVDRMMNYRAVERIQSKDLLIKLKRILFPHGQFFKLDRLPAWALPPLEERRRVPRYQPQEHRPFDPYQSWVHRNV</sequence>
<comment type="caution">
    <text evidence="10">The sequence shown here is derived from an EMBL/GenBank/DDBJ whole genome shotgun (WGS) entry which is preliminary data.</text>
</comment>
<dbReference type="EC" id="2.7.11.1" evidence="1"/>
<dbReference type="OrthoDB" id="3920378at2759"/>
<dbReference type="PROSITE" id="PS50011">
    <property type="entry name" value="PROTEIN_KINASE_DOM"/>
    <property type="match status" value="1"/>
</dbReference>
<dbReference type="AlphaFoldDB" id="A0A9P4VPS0"/>
<keyword evidence="3" id="KW-0808">Transferase</keyword>
<dbReference type="Proteomes" id="UP000799429">
    <property type="component" value="Unassembled WGS sequence"/>
</dbReference>
<comment type="catalytic activity">
    <reaction evidence="8">
        <text>L-seryl-[protein] + ATP = O-phospho-L-seryl-[protein] + ADP + H(+)</text>
        <dbReference type="Rhea" id="RHEA:17989"/>
        <dbReference type="Rhea" id="RHEA-COMP:9863"/>
        <dbReference type="Rhea" id="RHEA-COMP:11604"/>
        <dbReference type="ChEBI" id="CHEBI:15378"/>
        <dbReference type="ChEBI" id="CHEBI:29999"/>
        <dbReference type="ChEBI" id="CHEBI:30616"/>
        <dbReference type="ChEBI" id="CHEBI:83421"/>
        <dbReference type="ChEBI" id="CHEBI:456216"/>
        <dbReference type="EC" id="2.7.11.1"/>
    </reaction>
</comment>
<keyword evidence="5 10" id="KW-0418">Kinase</keyword>
<name>A0A9P4VPS0_9PEZI</name>
<evidence type="ECO:0000256" key="5">
    <source>
        <dbReference type="ARBA" id="ARBA00022777"/>
    </source>
</evidence>
<accession>A0A9P4VPS0</accession>
<reference evidence="10" key="1">
    <citation type="journal article" date="2020" name="Stud. Mycol.">
        <title>101 Dothideomycetes genomes: a test case for predicting lifestyles and emergence of pathogens.</title>
        <authorList>
            <person name="Haridas S."/>
            <person name="Albert R."/>
            <person name="Binder M."/>
            <person name="Bloem J."/>
            <person name="Labutti K."/>
            <person name="Salamov A."/>
            <person name="Andreopoulos B."/>
            <person name="Baker S."/>
            <person name="Barry K."/>
            <person name="Bills G."/>
            <person name="Bluhm B."/>
            <person name="Cannon C."/>
            <person name="Castanera R."/>
            <person name="Culley D."/>
            <person name="Daum C."/>
            <person name="Ezra D."/>
            <person name="Gonzalez J."/>
            <person name="Henrissat B."/>
            <person name="Kuo A."/>
            <person name="Liang C."/>
            <person name="Lipzen A."/>
            <person name="Lutzoni F."/>
            <person name="Magnuson J."/>
            <person name="Mondo S."/>
            <person name="Nolan M."/>
            <person name="Ohm R."/>
            <person name="Pangilinan J."/>
            <person name="Park H.-J."/>
            <person name="Ramirez L."/>
            <person name="Alfaro M."/>
            <person name="Sun H."/>
            <person name="Tritt A."/>
            <person name="Yoshinaga Y."/>
            <person name="Zwiers L.-H."/>
            <person name="Turgeon B."/>
            <person name="Goodwin S."/>
            <person name="Spatafora J."/>
            <person name="Crous P."/>
            <person name="Grigoriev I."/>
        </authorList>
    </citation>
    <scope>NUCLEOTIDE SEQUENCE</scope>
    <source>
        <strain evidence="10">CBS 101060</strain>
    </source>
</reference>
<comment type="catalytic activity">
    <reaction evidence="7">
        <text>L-threonyl-[protein] + ATP = O-phospho-L-threonyl-[protein] + ADP + H(+)</text>
        <dbReference type="Rhea" id="RHEA:46608"/>
        <dbReference type="Rhea" id="RHEA-COMP:11060"/>
        <dbReference type="Rhea" id="RHEA-COMP:11605"/>
        <dbReference type="ChEBI" id="CHEBI:15378"/>
        <dbReference type="ChEBI" id="CHEBI:30013"/>
        <dbReference type="ChEBI" id="CHEBI:30616"/>
        <dbReference type="ChEBI" id="CHEBI:61977"/>
        <dbReference type="ChEBI" id="CHEBI:456216"/>
        <dbReference type="EC" id="2.7.11.1"/>
    </reaction>
</comment>
<evidence type="ECO:0000256" key="2">
    <source>
        <dbReference type="ARBA" id="ARBA00022527"/>
    </source>
</evidence>
<dbReference type="SMART" id="SM00220">
    <property type="entry name" value="S_TKc"/>
    <property type="match status" value="1"/>
</dbReference>
<dbReference type="InterPro" id="IPR050660">
    <property type="entry name" value="NEK_Ser/Thr_kinase"/>
</dbReference>